<evidence type="ECO:0000256" key="1">
    <source>
        <dbReference type="ARBA" id="ARBA00004651"/>
    </source>
</evidence>
<feature type="transmembrane region" description="Helical" evidence="7">
    <location>
        <begin position="300"/>
        <end position="321"/>
    </location>
</feature>
<evidence type="ECO:0000256" key="5">
    <source>
        <dbReference type="ARBA" id="ARBA00022989"/>
    </source>
</evidence>
<reference evidence="10" key="1">
    <citation type="submission" date="2020-12" db="EMBL/GenBank/DDBJ databases">
        <title>Snuella sp. nov., isolated from sediment in Incheon.</title>
        <authorList>
            <person name="Kim W."/>
        </authorList>
    </citation>
    <scope>NUCLEOTIDE SEQUENCE</scope>
    <source>
        <strain evidence="10">CAU 1569</strain>
    </source>
</reference>
<keyword evidence="6 7" id="KW-0472">Membrane</keyword>
<name>A0A8J7JDD2_9FLAO</name>
<dbReference type="RefSeq" id="WP_199115718.1">
    <property type="nucleotide sequence ID" value="NZ_JAELVQ010000017.1"/>
</dbReference>
<dbReference type="EMBL" id="JAELVQ010000017">
    <property type="protein sequence ID" value="MBJ6368959.1"/>
    <property type="molecule type" value="Genomic_DNA"/>
</dbReference>
<accession>A0A8J7JDD2</accession>
<organism evidence="10 11">
    <name type="scientific">Snuella sedimenti</name>
    <dbReference type="NCBI Taxonomy" id="2798802"/>
    <lineage>
        <taxon>Bacteria</taxon>
        <taxon>Pseudomonadati</taxon>
        <taxon>Bacteroidota</taxon>
        <taxon>Flavobacteriia</taxon>
        <taxon>Flavobacteriales</taxon>
        <taxon>Flavobacteriaceae</taxon>
        <taxon>Snuella</taxon>
    </lineage>
</organism>
<proteinExistence type="inferred from homology"/>
<dbReference type="PANTHER" id="PTHR30489:SF0">
    <property type="entry name" value="LIPOPROTEIN-RELEASING SYSTEM TRANSMEMBRANE PROTEIN LOLE"/>
    <property type="match status" value="1"/>
</dbReference>
<evidence type="ECO:0000313" key="11">
    <source>
        <dbReference type="Proteomes" id="UP000610931"/>
    </source>
</evidence>
<feature type="transmembrane region" description="Helical" evidence="7">
    <location>
        <begin position="252"/>
        <end position="270"/>
    </location>
</feature>
<feature type="transmembrane region" description="Helical" evidence="7">
    <location>
        <begin position="15"/>
        <end position="35"/>
    </location>
</feature>
<feature type="domain" description="ABC3 transporter permease C-terminal" evidence="8">
    <location>
        <begin position="256"/>
        <end position="367"/>
    </location>
</feature>
<dbReference type="InterPro" id="IPR025857">
    <property type="entry name" value="MacB_PCD"/>
</dbReference>
<dbReference type="InterPro" id="IPR051447">
    <property type="entry name" value="Lipoprotein-release_system"/>
</dbReference>
<dbReference type="Proteomes" id="UP000610931">
    <property type="component" value="Unassembled WGS sequence"/>
</dbReference>
<evidence type="ECO:0000256" key="7">
    <source>
        <dbReference type="SAM" id="Phobius"/>
    </source>
</evidence>
<evidence type="ECO:0000313" key="10">
    <source>
        <dbReference type="EMBL" id="MBJ6368959.1"/>
    </source>
</evidence>
<dbReference type="PANTHER" id="PTHR30489">
    <property type="entry name" value="LIPOPROTEIN-RELEASING SYSTEM TRANSMEMBRANE PROTEIN LOLE"/>
    <property type="match status" value="1"/>
</dbReference>
<comment type="caution">
    <text evidence="10">The sequence shown here is derived from an EMBL/GenBank/DDBJ whole genome shotgun (WGS) entry which is preliminary data.</text>
</comment>
<dbReference type="InterPro" id="IPR003838">
    <property type="entry name" value="ABC3_permease_C"/>
</dbReference>
<comment type="similarity">
    <text evidence="2">Belongs to the ABC-4 integral membrane protein family. LolC/E subfamily.</text>
</comment>
<gene>
    <name evidence="10" type="ORF">JF259_12755</name>
</gene>
<evidence type="ECO:0000256" key="3">
    <source>
        <dbReference type="ARBA" id="ARBA00022475"/>
    </source>
</evidence>
<protein>
    <submittedName>
        <fullName evidence="10">ABC transporter permease</fullName>
    </submittedName>
</protein>
<feature type="transmembrane region" description="Helical" evidence="7">
    <location>
        <begin position="342"/>
        <end position="368"/>
    </location>
</feature>
<evidence type="ECO:0000256" key="6">
    <source>
        <dbReference type="ARBA" id="ARBA00023136"/>
    </source>
</evidence>
<keyword evidence="5 7" id="KW-1133">Transmembrane helix</keyword>
<dbReference type="Pfam" id="PF12704">
    <property type="entry name" value="MacB_PCD"/>
    <property type="match status" value="1"/>
</dbReference>
<keyword evidence="4 7" id="KW-0812">Transmembrane</keyword>
<evidence type="ECO:0000256" key="4">
    <source>
        <dbReference type="ARBA" id="ARBA00022692"/>
    </source>
</evidence>
<evidence type="ECO:0000256" key="2">
    <source>
        <dbReference type="ARBA" id="ARBA00005236"/>
    </source>
</evidence>
<dbReference type="GO" id="GO:0098797">
    <property type="term" value="C:plasma membrane protein complex"/>
    <property type="evidence" value="ECO:0007669"/>
    <property type="project" value="TreeGrafter"/>
</dbReference>
<keyword evidence="3" id="KW-1003">Cell membrane</keyword>
<feature type="domain" description="MacB-like periplasmic core" evidence="9">
    <location>
        <begin position="20"/>
        <end position="225"/>
    </location>
</feature>
<keyword evidence="11" id="KW-1185">Reference proteome</keyword>
<evidence type="ECO:0000259" key="8">
    <source>
        <dbReference type="Pfam" id="PF02687"/>
    </source>
</evidence>
<dbReference type="AlphaFoldDB" id="A0A8J7JDD2"/>
<comment type="subcellular location">
    <subcellularLocation>
        <location evidence="1">Cell membrane</location>
        <topology evidence="1">Multi-pass membrane protein</topology>
    </subcellularLocation>
</comment>
<dbReference type="GO" id="GO:0140359">
    <property type="term" value="F:ABC-type transporter activity"/>
    <property type="evidence" value="ECO:0007669"/>
    <property type="project" value="InterPro"/>
</dbReference>
<evidence type="ECO:0000259" key="9">
    <source>
        <dbReference type="Pfam" id="PF12704"/>
    </source>
</evidence>
<dbReference type="GO" id="GO:0044874">
    <property type="term" value="P:lipoprotein localization to outer membrane"/>
    <property type="evidence" value="ECO:0007669"/>
    <property type="project" value="TreeGrafter"/>
</dbReference>
<sequence length="378" mass="42533">MKLILKEIIHRKFNFLMGLLGMVTIVTLVVFFYTMTRATQKETIRLTRDMGFNVRIIPGGTDINQFWVEGYSNLSMSEEVVDKLVNQKSVNYAHLTATLHKRVQWRDKHVVLTGISSQEREPSGAKKSKMIFAIEKDKVYLGYEIAHQFNIKEGDTIAVFNKSFEVAKTLTESGSEDDVRMYFDLGTLQSLVKMEGRVNEVMAINCMCSTKNGDPLGELRAELKKIAPEAKVIMKSSVADAREKQRKMADRYFFFLFPIILIICALWLGSVTMTNVKERTPEIGIMRAIGVTSWSISKQFFLRALLIGFIGAIIGFVIGTIGSYQLGPNIFNVTKIAITPNYFLLLGAVIIGPFFAALSSLLPVLWAVNRDSAELLKE</sequence>
<dbReference type="Pfam" id="PF02687">
    <property type="entry name" value="FtsX"/>
    <property type="match status" value="1"/>
</dbReference>